<evidence type="ECO:0000313" key="9">
    <source>
        <dbReference type="EMBL" id="AKL98592.1"/>
    </source>
</evidence>
<evidence type="ECO:0000259" key="7">
    <source>
        <dbReference type="Pfam" id="PF01386"/>
    </source>
</evidence>
<organism evidence="9 10">
    <name type="scientific">Endomicrobium proavitum</name>
    <dbReference type="NCBI Taxonomy" id="1408281"/>
    <lineage>
        <taxon>Bacteria</taxon>
        <taxon>Pseudomonadati</taxon>
        <taxon>Elusimicrobiota</taxon>
        <taxon>Endomicrobiia</taxon>
        <taxon>Endomicrobiales</taxon>
        <taxon>Endomicrobiaceae</taxon>
        <taxon>Endomicrobium</taxon>
    </lineage>
</organism>
<comment type="function">
    <text evidence="5">This is one of the proteins that binds to the 5S RNA in the ribosome where it forms part of the central protuberance.</text>
</comment>
<comment type="similarity">
    <text evidence="5">Belongs to the bacterial ribosomal protein bL25 family. CTC subfamily.</text>
</comment>
<dbReference type="STRING" id="1408281.Epro_1213"/>
<dbReference type="InterPro" id="IPR029751">
    <property type="entry name" value="Ribosomal_L25_dom"/>
</dbReference>
<evidence type="ECO:0000256" key="4">
    <source>
        <dbReference type="ARBA" id="ARBA00023274"/>
    </source>
</evidence>
<dbReference type="PANTHER" id="PTHR33284">
    <property type="entry name" value="RIBOSOMAL PROTEIN L25/GLN-TRNA SYNTHETASE, ANTI-CODON-BINDING DOMAIN-CONTAINING PROTEIN"/>
    <property type="match status" value="1"/>
</dbReference>
<dbReference type="EMBL" id="CP009498">
    <property type="protein sequence ID" value="AKL98592.1"/>
    <property type="molecule type" value="Genomic_DNA"/>
</dbReference>
<feature type="domain" description="Large ribosomal subunit protein bL25 L25" evidence="7">
    <location>
        <begin position="6"/>
        <end position="92"/>
    </location>
</feature>
<feature type="compositionally biased region" description="Low complexity" evidence="6">
    <location>
        <begin position="217"/>
        <end position="228"/>
    </location>
</feature>
<evidence type="ECO:0000256" key="3">
    <source>
        <dbReference type="ARBA" id="ARBA00022980"/>
    </source>
</evidence>
<dbReference type="CDD" id="cd00495">
    <property type="entry name" value="Ribosomal_L25_TL5_CTC"/>
    <property type="match status" value="1"/>
</dbReference>
<evidence type="ECO:0000313" key="10">
    <source>
        <dbReference type="Proteomes" id="UP000035337"/>
    </source>
</evidence>
<keyword evidence="4 5" id="KW-0687">Ribonucleoprotein</keyword>
<keyword evidence="2 5" id="KW-0694">RNA-binding</keyword>
<evidence type="ECO:0000256" key="6">
    <source>
        <dbReference type="SAM" id="MobiDB-lite"/>
    </source>
</evidence>
<reference evidence="9 10" key="1">
    <citation type="submission" date="2014-09" db="EMBL/GenBank/DDBJ databases">
        <title>Complete genome sequence of Endomicrobium proavitum.</title>
        <authorList>
            <person name="Zheng H."/>
        </authorList>
    </citation>
    <scope>NUCLEOTIDE SEQUENCE [LARGE SCALE GENOMIC DNA]</scope>
    <source>
        <strain evidence="9 10">Rsa215</strain>
    </source>
</reference>
<dbReference type="HAMAP" id="MF_01334">
    <property type="entry name" value="Ribosomal_bL25_CTC"/>
    <property type="match status" value="1"/>
</dbReference>
<dbReference type="GO" id="GO:0006412">
    <property type="term" value="P:translation"/>
    <property type="evidence" value="ECO:0007669"/>
    <property type="project" value="UniProtKB-UniRule"/>
</dbReference>
<dbReference type="InterPro" id="IPR037121">
    <property type="entry name" value="Ribosomal_bL25_C"/>
</dbReference>
<dbReference type="InterPro" id="IPR011035">
    <property type="entry name" value="Ribosomal_bL25/Gln-tRNA_synth"/>
</dbReference>
<dbReference type="Proteomes" id="UP000035337">
    <property type="component" value="Chromosome"/>
</dbReference>
<dbReference type="NCBIfam" id="TIGR00731">
    <property type="entry name" value="bL25_bact_ctc"/>
    <property type="match status" value="1"/>
</dbReference>
<dbReference type="RefSeq" id="WP_052571270.1">
    <property type="nucleotide sequence ID" value="NZ_CP009498.1"/>
</dbReference>
<evidence type="ECO:0000259" key="8">
    <source>
        <dbReference type="Pfam" id="PF14693"/>
    </source>
</evidence>
<feature type="region of interest" description="Disordered" evidence="6">
    <location>
        <begin position="192"/>
        <end position="228"/>
    </location>
</feature>
<name>A0A0G3WL54_9BACT</name>
<sequence length="228" mass="23964">MKEVILSVQERHAGSAKELKLARKSGKIPSVFYGKGIKPESLIVDSKEFLAAIEQYGANVVLSLNFSGGKKAAIVKSLQRDILTQAPIHIDFQAISLTDKVDVKVPIHIDGVADGVKNFGGVMEFIVREVEVKALPTNIPQKINVDVSALGIGQGVTIAALPKLDGVEYVQDPSTLIVHIVSVAVEEEKPADAAVGAEAAQPEVISKGKKDKEGEEGAAAAPAAGAKK</sequence>
<evidence type="ECO:0000256" key="2">
    <source>
        <dbReference type="ARBA" id="ARBA00022884"/>
    </source>
</evidence>
<keyword evidence="10" id="KW-1185">Reference proteome</keyword>
<dbReference type="KEGG" id="epo:Epro_1213"/>
<accession>A0A0G3WL54</accession>
<dbReference type="GO" id="GO:0008097">
    <property type="term" value="F:5S rRNA binding"/>
    <property type="evidence" value="ECO:0007669"/>
    <property type="project" value="InterPro"/>
</dbReference>
<dbReference type="InterPro" id="IPR020056">
    <property type="entry name" value="Rbsml_bL25/Gln-tRNA_synth_N"/>
</dbReference>
<dbReference type="GO" id="GO:0022625">
    <property type="term" value="C:cytosolic large ribosomal subunit"/>
    <property type="evidence" value="ECO:0007669"/>
    <property type="project" value="TreeGrafter"/>
</dbReference>
<dbReference type="InterPro" id="IPR020057">
    <property type="entry name" value="Ribosomal_bL25_b-dom"/>
</dbReference>
<feature type="compositionally biased region" description="Basic and acidic residues" evidence="6">
    <location>
        <begin position="206"/>
        <end position="215"/>
    </location>
</feature>
<proteinExistence type="inferred from homology"/>
<dbReference type="Pfam" id="PF01386">
    <property type="entry name" value="Ribosomal_L25p"/>
    <property type="match status" value="1"/>
</dbReference>
<keyword evidence="3 5" id="KW-0689">Ribosomal protein</keyword>
<gene>
    <name evidence="5 9" type="primary">rplY</name>
    <name evidence="5" type="synonym">ctc</name>
    <name evidence="9" type="ORF">Epro_1213</name>
</gene>
<dbReference type="InterPro" id="IPR001021">
    <property type="entry name" value="Ribosomal_bL25_long"/>
</dbReference>
<dbReference type="OrthoDB" id="9790002at2"/>
<protein>
    <recommendedName>
        <fullName evidence="5">Large ribosomal subunit protein bL25</fullName>
    </recommendedName>
    <alternativeName>
        <fullName evidence="5">General stress protein CTC</fullName>
    </alternativeName>
</protein>
<comment type="subunit">
    <text evidence="5">Part of the 50S ribosomal subunit; part of the 5S rRNA/L5/L18/L25 subcomplex. Contacts the 5S rRNA. Binds to the 5S rRNA independently of L5 and L18.</text>
</comment>
<dbReference type="PANTHER" id="PTHR33284:SF1">
    <property type="entry name" value="RIBOSOMAL PROTEIN L25_GLN-TRNA SYNTHETASE, ANTI-CODON-BINDING DOMAIN-CONTAINING PROTEIN"/>
    <property type="match status" value="1"/>
</dbReference>
<dbReference type="AlphaFoldDB" id="A0A0G3WL54"/>
<dbReference type="InterPro" id="IPR020930">
    <property type="entry name" value="Ribosomal_uL5_bac-type"/>
</dbReference>
<dbReference type="Gene3D" id="2.40.240.10">
    <property type="entry name" value="Ribosomal Protein L25, Chain P"/>
    <property type="match status" value="1"/>
</dbReference>
<dbReference type="Gene3D" id="2.170.120.20">
    <property type="entry name" value="Ribosomal protein L25, beta domain"/>
    <property type="match status" value="1"/>
</dbReference>
<evidence type="ECO:0000256" key="1">
    <source>
        <dbReference type="ARBA" id="ARBA00022730"/>
    </source>
</evidence>
<keyword evidence="1 5" id="KW-0699">rRNA-binding</keyword>
<dbReference type="SUPFAM" id="SSF50715">
    <property type="entry name" value="Ribosomal protein L25-like"/>
    <property type="match status" value="1"/>
</dbReference>
<dbReference type="Pfam" id="PF14693">
    <property type="entry name" value="Ribosomal_TL5_C"/>
    <property type="match status" value="1"/>
</dbReference>
<dbReference type="GO" id="GO:0003735">
    <property type="term" value="F:structural constituent of ribosome"/>
    <property type="evidence" value="ECO:0007669"/>
    <property type="project" value="InterPro"/>
</dbReference>
<evidence type="ECO:0000256" key="5">
    <source>
        <dbReference type="HAMAP-Rule" id="MF_01334"/>
    </source>
</evidence>
<feature type="domain" description="Large ribosomal subunit protein bL25 beta" evidence="8">
    <location>
        <begin position="100"/>
        <end position="182"/>
    </location>
</feature>